<evidence type="ECO:0000313" key="1">
    <source>
        <dbReference type="EMBL" id="OOR30820.1"/>
    </source>
</evidence>
<protein>
    <submittedName>
        <fullName evidence="1">PlcR-regulated protein PRP2</fullName>
    </submittedName>
</protein>
<dbReference type="EMBL" id="MUAL01000004">
    <property type="protein sequence ID" value="OOR30820.1"/>
    <property type="molecule type" value="Genomic_DNA"/>
</dbReference>
<comment type="caution">
    <text evidence="1">The sequence shown here is derived from an EMBL/GenBank/DDBJ whole genome shotgun (WGS) entry which is preliminary data.</text>
</comment>
<name>A0A1S9V8M2_BACCE</name>
<proteinExistence type="predicted"/>
<dbReference type="Proteomes" id="UP000191124">
    <property type="component" value="Unassembled WGS sequence"/>
</dbReference>
<evidence type="ECO:0000313" key="2">
    <source>
        <dbReference type="Proteomes" id="UP000191124"/>
    </source>
</evidence>
<reference evidence="1 2" key="1">
    <citation type="submission" date="2017-01" db="EMBL/GenBank/DDBJ databases">
        <title>Bacillus cereus isolates.</title>
        <authorList>
            <person name="Beno S.M."/>
        </authorList>
    </citation>
    <scope>NUCLEOTIDE SEQUENCE [LARGE SCALE GENOMIC DNA]</scope>
    <source>
        <strain evidence="1 2">FSL M7-1219</strain>
    </source>
</reference>
<organism evidence="1 2">
    <name type="scientific">Bacillus cereus</name>
    <dbReference type="NCBI Taxonomy" id="1396"/>
    <lineage>
        <taxon>Bacteria</taxon>
        <taxon>Bacillati</taxon>
        <taxon>Bacillota</taxon>
        <taxon>Bacilli</taxon>
        <taxon>Bacillales</taxon>
        <taxon>Bacillaceae</taxon>
        <taxon>Bacillus</taxon>
        <taxon>Bacillus cereus group</taxon>
    </lineage>
</organism>
<gene>
    <name evidence="1" type="ORF">BW892_04260</name>
</gene>
<accession>A0A1S9V8M2</accession>
<dbReference type="AlphaFoldDB" id="A0A1S9V8M2"/>
<sequence length="69" mass="7923">MNPILTGAKQLLQNDEVIISTSKCSLTGYMITQNVPYPGMLLATNRRFLFFSQYKNPSICRLHMIHLHI</sequence>